<dbReference type="PANTHER" id="PTHR43852">
    <property type="entry name" value="NUCLEOTIDYLTRANSFERASE"/>
    <property type="match status" value="1"/>
</dbReference>
<dbReference type="EMBL" id="MGDB01000095">
    <property type="protein sequence ID" value="OGL40569.1"/>
    <property type="molecule type" value="Genomic_DNA"/>
</dbReference>
<dbReference type="CDD" id="cd05403">
    <property type="entry name" value="NT_KNTase_like"/>
    <property type="match status" value="1"/>
</dbReference>
<reference evidence="2 3" key="1">
    <citation type="journal article" date="2016" name="Nat. Commun.">
        <title>Thousands of microbial genomes shed light on interconnected biogeochemical processes in an aquifer system.</title>
        <authorList>
            <person name="Anantharaman K."/>
            <person name="Brown C.T."/>
            <person name="Hug L.A."/>
            <person name="Sharon I."/>
            <person name="Castelle C.J."/>
            <person name="Probst A.J."/>
            <person name="Thomas B.C."/>
            <person name="Singh A."/>
            <person name="Wilkins M.J."/>
            <person name="Karaoz U."/>
            <person name="Brodie E.L."/>
            <person name="Williams K.H."/>
            <person name="Hubbard S.S."/>
            <person name="Banfield J.F."/>
        </authorList>
    </citation>
    <scope>NUCLEOTIDE SEQUENCE [LARGE SCALE GENOMIC DNA]</scope>
</reference>
<evidence type="ECO:0000259" key="1">
    <source>
        <dbReference type="Pfam" id="PF18765"/>
    </source>
</evidence>
<dbReference type="InterPro" id="IPR052930">
    <property type="entry name" value="TA_antitoxin_MntA"/>
</dbReference>
<accession>A0A1F7RG93</accession>
<gene>
    <name evidence="2" type="ORF">A2042_05295</name>
</gene>
<dbReference type="Pfam" id="PF18765">
    <property type="entry name" value="Polbeta"/>
    <property type="match status" value="1"/>
</dbReference>
<organism evidence="2 3">
    <name type="scientific">Candidatus Schekmanbacteria bacterium GWA2_38_11</name>
    <dbReference type="NCBI Taxonomy" id="1817876"/>
    <lineage>
        <taxon>Bacteria</taxon>
        <taxon>Candidatus Schekmaniibacteriota</taxon>
    </lineage>
</organism>
<dbReference type="PANTHER" id="PTHR43852:SF3">
    <property type="entry name" value="NUCLEOTIDYLTRANSFERASE"/>
    <property type="match status" value="1"/>
</dbReference>
<sequence length="135" mass="15725">METLGKIGIKKLNHLIKKYNISLIILFGSQIKESRGINSDIDIGIYLKNLINDKEEFQLLTDLVNIFKNDSLDVAILNYASPLLLFEVAKKGKLIAERKKGDFLKFKIMAFKKYWETRKFRALRETFLNNIISRN</sequence>
<dbReference type="SUPFAM" id="SSF81301">
    <property type="entry name" value="Nucleotidyltransferase"/>
    <property type="match status" value="1"/>
</dbReference>
<proteinExistence type="predicted"/>
<name>A0A1F7RG93_9BACT</name>
<dbReference type="Proteomes" id="UP000178526">
    <property type="component" value="Unassembled WGS sequence"/>
</dbReference>
<dbReference type="Gene3D" id="3.30.460.10">
    <property type="entry name" value="Beta Polymerase, domain 2"/>
    <property type="match status" value="1"/>
</dbReference>
<dbReference type="InterPro" id="IPR041633">
    <property type="entry name" value="Polbeta"/>
</dbReference>
<dbReference type="NCBIfam" id="NF047752">
    <property type="entry name" value="MntA_antitoxin"/>
    <property type="match status" value="1"/>
</dbReference>
<evidence type="ECO:0000313" key="2">
    <source>
        <dbReference type="EMBL" id="OGL40569.1"/>
    </source>
</evidence>
<evidence type="ECO:0000313" key="3">
    <source>
        <dbReference type="Proteomes" id="UP000178526"/>
    </source>
</evidence>
<feature type="domain" description="Polymerase beta nucleotidyltransferase" evidence="1">
    <location>
        <begin position="10"/>
        <end position="100"/>
    </location>
</feature>
<comment type="caution">
    <text evidence="2">The sequence shown here is derived from an EMBL/GenBank/DDBJ whole genome shotgun (WGS) entry which is preliminary data.</text>
</comment>
<dbReference type="InterPro" id="IPR043519">
    <property type="entry name" value="NT_sf"/>
</dbReference>
<protein>
    <recommendedName>
        <fullName evidence="1">Polymerase beta nucleotidyltransferase domain-containing protein</fullName>
    </recommendedName>
</protein>
<dbReference type="AlphaFoldDB" id="A0A1F7RG93"/>